<dbReference type="EMBL" id="CBSY010000202">
    <property type="protein sequence ID" value="CDH20848.1"/>
    <property type="molecule type" value="Genomic_DNA"/>
</dbReference>
<organism evidence="4 5">
    <name type="scientific">Xenorhabdus bovienii str. kraussei Quebec</name>
    <dbReference type="NCBI Taxonomy" id="1398203"/>
    <lineage>
        <taxon>Bacteria</taxon>
        <taxon>Pseudomonadati</taxon>
        <taxon>Pseudomonadota</taxon>
        <taxon>Gammaproteobacteria</taxon>
        <taxon>Enterobacterales</taxon>
        <taxon>Morganellaceae</taxon>
        <taxon>Xenorhabdus</taxon>
    </lineage>
</organism>
<dbReference type="InterPro" id="IPR036095">
    <property type="entry name" value="PTS_EIIB-like_sf"/>
</dbReference>
<dbReference type="GO" id="GO:0009401">
    <property type="term" value="P:phosphoenolpyruvate-dependent sugar phosphotransferase system"/>
    <property type="evidence" value="ECO:0007669"/>
    <property type="project" value="UniProtKB-KW"/>
</dbReference>
<comment type="caution">
    <text evidence="4">The sequence shown here is derived from an EMBL/GenBank/DDBJ whole genome shotgun (WGS) entry which is preliminary data.</text>
</comment>
<evidence type="ECO:0000256" key="1">
    <source>
        <dbReference type="ARBA" id="ARBA00022679"/>
    </source>
</evidence>
<dbReference type="RefSeq" id="WP_038250255.1">
    <property type="nucleotide sequence ID" value="NZ_CAWLZI010000261.1"/>
</dbReference>
<dbReference type="PROSITE" id="PS51099">
    <property type="entry name" value="PTS_EIIB_TYPE_2"/>
    <property type="match status" value="1"/>
</dbReference>
<dbReference type="SUPFAM" id="SSF52794">
    <property type="entry name" value="PTS system IIB component-like"/>
    <property type="match status" value="1"/>
</dbReference>
<dbReference type="CDD" id="cd05563">
    <property type="entry name" value="PTS_IIB_ascorbate"/>
    <property type="match status" value="1"/>
</dbReference>
<protein>
    <submittedName>
        <fullName evidence="4">Putative sugar phosphotransferase component II B</fullName>
    </submittedName>
</protein>
<dbReference type="HOGENOM" id="CLU_159248_0_1_6"/>
<reference evidence="4" key="1">
    <citation type="submission" date="2013-07" db="EMBL/GenBank/DDBJ databases">
        <title>Sub-species coevolution in mutualistic symbiosis.</title>
        <authorList>
            <person name="Murfin K."/>
            <person name="Klassen J."/>
            <person name="Lee M."/>
            <person name="Forst S."/>
            <person name="Stock P."/>
            <person name="Goodrich-Blair H."/>
        </authorList>
    </citation>
    <scope>NUCLEOTIDE SEQUENCE [LARGE SCALE GENOMIC DNA]</scope>
    <source>
        <strain evidence="4">Kraussei Quebec</strain>
    </source>
</reference>
<dbReference type="GO" id="GO:0008982">
    <property type="term" value="F:protein-N(PI)-phosphohistidine-sugar phosphotransferase activity"/>
    <property type="evidence" value="ECO:0007669"/>
    <property type="project" value="InterPro"/>
</dbReference>
<dbReference type="Proteomes" id="UP000028500">
    <property type="component" value="Unassembled WGS sequence"/>
</dbReference>
<feature type="domain" description="PTS EIIB type-2" evidence="3">
    <location>
        <begin position="1"/>
        <end position="93"/>
    </location>
</feature>
<dbReference type="InterPro" id="IPR013011">
    <property type="entry name" value="PTS_EIIB_2"/>
</dbReference>
<evidence type="ECO:0000313" key="4">
    <source>
        <dbReference type="EMBL" id="CDH20848.1"/>
    </source>
</evidence>
<gene>
    <name evidence="4" type="ORF">XBKQ1_2800005</name>
</gene>
<dbReference type="Gene3D" id="3.40.50.2300">
    <property type="match status" value="1"/>
</dbReference>
<keyword evidence="1 4" id="KW-0808">Transferase</keyword>
<keyword evidence="5" id="KW-1185">Reference proteome</keyword>
<name>A0A077PII7_XENBV</name>
<proteinExistence type="predicted"/>
<evidence type="ECO:0000313" key="5">
    <source>
        <dbReference type="Proteomes" id="UP000028500"/>
    </source>
</evidence>
<accession>A0A077PII7</accession>
<dbReference type="OrthoDB" id="6603449at2"/>
<evidence type="ECO:0000259" key="3">
    <source>
        <dbReference type="PROSITE" id="PS51099"/>
    </source>
</evidence>
<dbReference type="AlphaFoldDB" id="A0A077PII7"/>
<dbReference type="Pfam" id="PF02302">
    <property type="entry name" value="PTS_IIB"/>
    <property type="match status" value="1"/>
</dbReference>
<keyword evidence="2" id="KW-0598">Phosphotransferase system</keyword>
<evidence type="ECO:0000256" key="2">
    <source>
        <dbReference type="ARBA" id="ARBA00022683"/>
    </source>
</evidence>
<sequence>MKITVVCGNGLGTSLMMEISIKNILKELGVDAIVDHVDLGSAKGTISDIFVGTKDITEQLITQQVNGKIVALENMLDKSAMKTRLSAALRELSAL</sequence>
<dbReference type="InterPro" id="IPR003501">
    <property type="entry name" value="PTS_EIIB_2/3"/>
</dbReference>